<dbReference type="InterPro" id="IPR036652">
    <property type="entry name" value="YjeF_N_dom_sf"/>
</dbReference>
<dbReference type="SUPFAM" id="SSF64153">
    <property type="entry name" value="YjeF N-terminal domain-like"/>
    <property type="match status" value="1"/>
</dbReference>
<dbReference type="Gene3D" id="3.40.50.10260">
    <property type="entry name" value="YjeF N-terminal domain"/>
    <property type="match status" value="1"/>
</dbReference>
<reference evidence="2" key="1">
    <citation type="journal article" date="2014" name="Front. Microbiol.">
        <title>High frequency of phylogenetically diverse reductive dehalogenase-homologous genes in deep subseafloor sedimentary metagenomes.</title>
        <authorList>
            <person name="Kawai M."/>
            <person name="Futagami T."/>
            <person name="Toyoda A."/>
            <person name="Takaki Y."/>
            <person name="Nishi S."/>
            <person name="Hori S."/>
            <person name="Arai W."/>
            <person name="Tsubouchi T."/>
            <person name="Morono Y."/>
            <person name="Uchiyama I."/>
            <person name="Ito T."/>
            <person name="Fujiyama A."/>
            <person name="Inagaki F."/>
            <person name="Takami H."/>
        </authorList>
    </citation>
    <scope>NUCLEOTIDE SEQUENCE</scope>
    <source>
        <strain evidence="2">Expedition CK06-06</strain>
    </source>
</reference>
<dbReference type="HAMAP" id="MF_01966">
    <property type="entry name" value="NADHX_epimerase"/>
    <property type="match status" value="1"/>
</dbReference>
<feature type="non-terminal residue" evidence="2">
    <location>
        <position position="213"/>
    </location>
</feature>
<accession>X0YN33</accession>
<dbReference type="InterPro" id="IPR004443">
    <property type="entry name" value="YjeF_N_dom"/>
</dbReference>
<evidence type="ECO:0000259" key="1">
    <source>
        <dbReference type="PROSITE" id="PS51385"/>
    </source>
</evidence>
<organism evidence="2">
    <name type="scientific">marine sediment metagenome</name>
    <dbReference type="NCBI Taxonomy" id="412755"/>
    <lineage>
        <taxon>unclassified sequences</taxon>
        <taxon>metagenomes</taxon>
        <taxon>ecological metagenomes</taxon>
    </lineage>
</organism>
<protein>
    <recommendedName>
        <fullName evidence="1">YjeF N-terminal domain-containing protein</fullName>
    </recommendedName>
</protein>
<evidence type="ECO:0000313" key="2">
    <source>
        <dbReference type="EMBL" id="GAG57525.1"/>
    </source>
</evidence>
<feature type="domain" description="YjeF N-terminal" evidence="1">
    <location>
        <begin position="9"/>
        <end position="213"/>
    </location>
</feature>
<name>X0YN33_9ZZZZ</name>
<gene>
    <name evidence="2" type="ORF">S01H4_03456</name>
</gene>
<sequence length="213" mass="24206">MKIFRADQVKQIDAYSIENEPILSIDLMERAAGKIFDWVIDEYSIRKPIKIFIGPGNNGGDGLAVARMLAEKNFRVEMYYVKFTDKVSEDWKINFERLQKQKKVKFCTIAEKNEFPDIREDELVLDGIFGSGLTRPLKGLPAEIVHYINQSNAEVIAIDIPSGLFGEDNSGNDKNNIIKANVTLTFQFPNVSFFFAENEAFVGDWHVLPIGLH</sequence>
<dbReference type="NCBIfam" id="TIGR00197">
    <property type="entry name" value="yjeF_nterm"/>
    <property type="match status" value="1"/>
</dbReference>
<dbReference type="PROSITE" id="PS51385">
    <property type="entry name" value="YJEF_N"/>
    <property type="match status" value="1"/>
</dbReference>
<proteinExistence type="inferred from homology"/>
<dbReference type="AlphaFoldDB" id="X0YN33"/>
<dbReference type="EMBL" id="BART01000849">
    <property type="protein sequence ID" value="GAG57525.1"/>
    <property type="molecule type" value="Genomic_DNA"/>
</dbReference>
<dbReference type="Pfam" id="PF03853">
    <property type="entry name" value="YjeF_N"/>
    <property type="match status" value="1"/>
</dbReference>
<comment type="caution">
    <text evidence="2">The sequence shown here is derived from an EMBL/GenBank/DDBJ whole genome shotgun (WGS) entry which is preliminary data.</text>
</comment>